<evidence type="ECO:0000313" key="2">
    <source>
        <dbReference type="EMBL" id="KGM48001.1"/>
    </source>
</evidence>
<evidence type="ECO:0008006" key="4">
    <source>
        <dbReference type="Google" id="ProtNLM"/>
    </source>
</evidence>
<name>A0A0A0EAM6_9RHOB</name>
<feature type="transmembrane region" description="Helical" evidence="1">
    <location>
        <begin position="127"/>
        <end position="145"/>
    </location>
</feature>
<dbReference type="Proteomes" id="UP000030004">
    <property type="component" value="Unassembled WGS sequence"/>
</dbReference>
<protein>
    <recommendedName>
        <fullName evidence="4">Tellurium resistance protein</fullName>
    </recommendedName>
</protein>
<proteinExistence type="predicted"/>
<organism evidence="2 3">
    <name type="scientific">Pseudooceanicola atlanticus</name>
    <dbReference type="NCBI Taxonomy" id="1461694"/>
    <lineage>
        <taxon>Bacteria</taxon>
        <taxon>Pseudomonadati</taxon>
        <taxon>Pseudomonadota</taxon>
        <taxon>Alphaproteobacteria</taxon>
        <taxon>Rhodobacterales</taxon>
        <taxon>Paracoccaceae</taxon>
        <taxon>Pseudooceanicola</taxon>
    </lineage>
</organism>
<dbReference type="NCBIfam" id="NF033773">
    <property type="entry name" value="tellur_TrgA"/>
    <property type="match status" value="1"/>
</dbReference>
<evidence type="ECO:0000256" key="1">
    <source>
        <dbReference type="SAM" id="Phobius"/>
    </source>
</evidence>
<dbReference type="AlphaFoldDB" id="A0A0A0EAM6"/>
<dbReference type="OrthoDB" id="7869508at2"/>
<gene>
    <name evidence="2" type="ORF">ATO9_15530</name>
</gene>
<reference evidence="2 3" key="1">
    <citation type="journal article" date="2015" name="Antonie Van Leeuwenhoek">
        <title>Pseudooceanicola atlanticus gen. nov. sp. nov., isolated from surface seawater of the Atlantic Ocean and reclassification of Oceanicola batsensis, Oceanicola marinus, Oceanicola nitratireducens, Oceanicola nanhaiensis, Oceanicola antarcticus and Oceanicola flagellatus, as Pseudooceanicola batsensis comb. nov., Pseudooceanicola marinus comb. nov., Pseudooceanicola nitratireducens comb. nov., Pseudooceanicola nanhaiensis comb. nov., Pseudooceanicola antarcticus comb. nov., and Pseudooceanicola flagellatus comb. nov.</title>
        <authorList>
            <person name="Lai Q."/>
            <person name="Li G."/>
            <person name="Liu X."/>
            <person name="Du Y."/>
            <person name="Sun F."/>
            <person name="Shao Z."/>
        </authorList>
    </citation>
    <scope>NUCLEOTIDE SEQUENCE [LARGE SCALE GENOMIC DNA]</scope>
    <source>
        <strain evidence="2 3">22II-s11g</strain>
    </source>
</reference>
<dbReference type="eggNOG" id="ENOG5031029">
    <property type="taxonomic scope" value="Bacteria"/>
</dbReference>
<accession>A0A0A0EAM6</accession>
<comment type="caution">
    <text evidence="2">The sequence shown here is derived from an EMBL/GenBank/DDBJ whole genome shotgun (WGS) entry which is preliminary data.</text>
</comment>
<keyword evidence="3" id="KW-1185">Reference proteome</keyword>
<feature type="transmembrane region" description="Helical" evidence="1">
    <location>
        <begin position="36"/>
        <end position="53"/>
    </location>
</feature>
<feature type="transmembrane region" description="Helical" evidence="1">
    <location>
        <begin position="65"/>
        <end position="88"/>
    </location>
</feature>
<dbReference type="EMBL" id="AQQX01000006">
    <property type="protein sequence ID" value="KGM48001.1"/>
    <property type="molecule type" value="Genomic_DNA"/>
</dbReference>
<keyword evidence="1" id="KW-1133">Transmembrane helix</keyword>
<evidence type="ECO:0000313" key="3">
    <source>
        <dbReference type="Proteomes" id="UP000030004"/>
    </source>
</evidence>
<dbReference type="RefSeq" id="WP_043750962.1">
    <property type="nucleotide sequence ID" value="NZ_AQQX01000006.1"/>
</dbReference>
<keyword evidence="1" id="KW-0472">Membrane</keyword>
<sequence>MPTAARVVAALIVGFIAFVVAGQARAQLPEGMDPGRMVQVSLIIGLICGWTILGRRADGGRMGFANAIGIGISAVGMTVFWVILLLAANEALRLSLARRFDGPMEAIYAMFPIMGEYGLYILNQESLTWLIGGSVVAGLAAHMAGKMWR</sequence>
<dbReference type="InterPro" id="IPR047784">
    <property type="entry name" value="TrgA"/>
</dbReference>
<keyword evidence="1" id="KW-0812">Transmembrane</keyword>
<dbReference type="STRING" id="1461694.ATO9_15530"/>